<evidence type="ECO:0000256" key="2">
    <source>
        <dbReference type="ARBA" id="ARBA00012438"/>
    </source>
</evidence>
<evidence type="ECO:0000256" key="3">
    <source>
        <dbReference type="ARBA" id="ARBA00022553"/>
    </source>
</evidence>
<dbReference type="InterPro" id="IPR019734">
    <property type="entry name" value="TPR_rpt"/>
</dbReference>
<dbReference type="Pfam" id="PF00512">
    <property type="entry name" value="HisKA"/>
    <property type="match status" value="1"/>
</dbReference>
<dbReference type="Gene3D" id="1.10.287.130">
    <property type="match status" value="1"/>
</dbReference>
<dbReference type="InterPro" id="IPR003594">
    <property type="entry name" value="HATPase_dom"/>
</dbReference>
<proteinExistence type="predicted"/>
<comment type="caution">
    <text evidence="7">The sequence shown here is derived from an EMBL/GenBank/DDBJ whole genome shotgun (WGS) entry which is preliminary data.</text>
</comment>
<evidence type="ECO:0000256" key="1">
    <source>
        <dbReference type="ARBA" id="ARBA00000085"/>
    </source>
</evidence>
<dbReference type="PROSITE" id="PS50293">
    <property type="entry name" value="TPR_REGION"/>
    <property type="match status" value="1"/>
</dbReference>
<dbReference type="PANTHER" id="PTHR43065:SF42">
    <property type="entry name" value="TWO-COMPONENT SENSOR PPRA"/>
    <property type="match status" value="1"/>
</dbReference>
<feature type="repeat" description="TPR" evidence="4">
    <location>
        <begin position="205"/>
        <end position="238"/>
    </location>
</feature>
<dbReference type="SUPFAM" id="SSF48452">
    <property type="entry name" value="TPR-like"/>
    <property type="match status" value="2"/>
</dbReference>
<organism evidence="7 8">
    <name type="scientific">Winogradskyella vincentii</name>
    <dbReference type="NCBI Taxonomy" id="2877122"/>
    <lineage>
        <taxon>Bacteria</taxon>
        <taxon>Pseudomonadati</taxon>
        <taxon>Bacteroidota</taxon>
        <taxon>Flavobacteriia</taxon>
        <taxon>Flavobacteriales</taxon>
        <taxon>Flavobacteriaceae</taxon>
        <taxon>Winogradskyella</taxon>
    </lineage>
</organism>
<dbReference type="PANTHER" id="PTHR43065">
    <property type="entry name" value="SENSOR HISTIDINE KINASE"/>
    <property type="match status" value="1"/>
</dbReference>
<dbReference type="SMART" id="SM00388">
    <property type="entry name" value="HisKA"/>
    <property type="match status" value="1"/>
</dbReference>
<gene>
    <name evidence="7" type="ORF">LBV24_00320</name>
</gene>
<dbReference type="Proteomes" id="UP001198402">
    <property type="component" value="Unassembled WGS sequence"/>
</dbReference>
<dbReference type="PRINTS" id="PR00344">
    <property type="entry name" value="BCTRLSENSOR"/>
</dbReference>
<feature type="domain" description="Histidine kinase" evidence="6">
    <location>
        <begin position="431"/>
        <end position="670"/>
    </location>
</feature>
<evidence type="ECO:0000259" key="6">
    <source>
        <dbReference type="PROSITE" id="PS50109"/>
    </source>
</evidence>
<protein>
    <recommendedName>
        <fullName evidence="2">histidine kinase</fullName>
        <ecNumber evidence="2">2.7.13.3</ecNumber>
    </recommendedName>
</protein>
<dbReference type="PROSITE" id="PS50005">
    <property type="entry name" value="TPR"/>
    <property type="match status" value="1"/>
</dbReference>
<evidence type="ECO:0000256" key="5">
    <source>
        <dbReference type="SAM" id="Phobius"/>
    </source>
</evidence>
<reference evidence="8" key="1">
    <citation type="submission" date="2023-07" db="EMBL/GenBank/DDBJ databases">
        <authorList>
            <person name="Yue Y."/>
        </authorList>
    </citation>
    <scope>NUCLEOTIDE SEQUENCE [LARGE SCALE GENOMIC DNA]</scope>
    <source>
        <strain evidence="8">2Y89</strain>
    </source>
</reference>
<dbReference type="EC" id="2.7.13.3" evidence="2"/>
<dbReference type="CDD" id="cd00082">
    <property type="entry name" value="HisKA"/>
    <property type="match status" value="1"/>
</dbReference>
<comment type="catalytic activity">
    <reaction evidence="1">
        <text>ATP + protein L-histidine = ADP + protein N-phospho-L-histidine.</text>
        <dbReference type="EC" id="2.7.13.3"/>
    </reaction>
</comment>
<dbReference type="InterPro" id="IPR003661">
    <property type="entry name" value="HisK_dim/P_dom"/>
</dbReference>
<evidence type="ECO:0000256" key="4">
    <source>
        <dbReference type="PROSITE-ProRule" id="PRU00339"/>
    </source>
</evidence>
<dbReference type="SMART" id="SM00387">
    <property type="entry name" value="HATPase_c"/>
    <property type="match status" value="1"/>
</dbReference>
<dbReference type="EMBL" id="JAIUJS010000001">
    <property type="protein sequence ID" value="MCA0151639.1"/>
    <property type="molecule type" value="Genomic_DNA"/>
</dbReference>
<dbReference type="Pfam" id="PF13424">
    <property type="entry name" value="TPR_12"/>
    <property type="match status" value="1"/>
</dbReference>
<dbReference type="SUPFAM" id="SSF55874">
    <property type="entry name" value="ATPase domain of HSP90 chaperone/DNA topoisomerase II/histidine kinase"/>
    <property type="match status" value="1"/>
</dbReference>
<keyword evidence="5" id="KW-1133">Transmembrane helix</keyword>
<dbReference type="InterPro" id="IPR036097">
    <property type="entry name" value="HisK_dim/P_sf"/>
</dbReference>
<feature type="transmembrane region" description="Helical" evidence="5">
    <location>
        <begin position="359"/>
        <end position="378"/>
    </location>
</feature>
<dbReference type="InterPro" id="IPR005467">
    <property type="entry name" value="His_kinase_dom"/>
</dbReference>
<accession>A0ABS7XVH5</accession>
<dbReference type="Gene3D" id="1.25.40.10">
    <property type="entry name" value="Tetratricopeptide repeat domain"/>
    <property type="match status" value="2"/>
</dbReference>
<name>A0ABS7XVH5_9FLAO</name>
<dbReference type="RefSeq" id="WP_224476614.1">
    <property type="nucleotide sequence ID" value="NZ_JAIUJS010000001.1"/>
</dbReference>
<keyword evidence="5" id="KW-0472">Membrane</keyword>
<evidence type="ECO:0000313" key="7">
    <source>
        <dbReference type="EMBL" id="MCA0151639.1"/>
    </source>
</evidence>
<keyword evidence="8" id="KW-1185">Reference proteome</keyword>
<dbReference type="PROSITE" id="PS50109">
    <property type="entry name" value="HIS_KIN"/>
    <property type="match status" value="1"/>
</dbReference>
<evidence type="ECO:0000313" key="8">
    <source>
        <dbReference type="Proteomes" id="UP001198402"/>
    </source>
</evidence>
<keyword evidence="3" id="KW-0597">Phosphoprotein</keyword>
<dbReference type="Pfam" id="PF13181">
    <property type="entry name" value="TPR_8"/>
    <property type="match status" value="1"/>
</dbReference>
<dbReference type="Gene3D" id="3.30.565.10">
    <property type="entry name" value="Histidine kinase-like ATPase, C-terminal domain"/>
    <property type="match status" value="1"/>
</dbReference>
<dbReference type="InterPro" id="IPR036890">
    <property type="entry name" value="HATPase_C_sf"/>
</dbReference>
<dbReference type="InterPro" id="IPR011990">
    <property type="entry name" value="TPR-like_helical_dom_sf"/>
</dbReference>
<dbReference type="InterPro" id="IPR004358">
    <property type="entry name" value="Sig_transdc_His_kin-like_C"/>
</dbReference>
<dbReference type="Pfam" id="PF02518">
    <property type="entry name" value="HATPase_c"/>
    <property type="match status" value="1"/>
</dbReference>
<keyword evidence="5" id="KW-0812">Transmembrane</keyword>
<keyword evidence="4" id="KW-0802">TPR repeat</keyword>
<dbReference type="SUPFAM" id="SSF47384">
    <property type="entry name" value="Homodimeric domain of signal transducing histidine kinase"/>
    <property type="match status" value="1"/>
</dbReference>
<dbReference type="SMART" id="SM00028">
    <property type="entry name" value="TPR"/>
    <property type="match status" value="4"/>
</dbReference>
<sequence>MSNRKLNIGIACLLFIFSIGLIYAQNDRVKDLLQQLEVATHDSTRVYANKQLGYFYQHSNQEKAINYFNDGVIAAKRSNDSLQLANLFYSIGYTFSVKQELPNAIENYLDAARIYEKLKDDWRLVNTYMGISNLYISDEDVDKQAQYLDYAEDLVLKGNDSVQLGNFYSHKGVIYDQRKSYDSAIVYLKKSLKIAQQIKNKNSIAAALTNLGLTYKHIGNTNDALNYYKQALNIYEEEKNDFSLGILYNNIASAHAQKQDYKSGEEAFNKSIDYANIVGSQQILLQDYKDLATMYGKQPDYKKQAEFLEKYYSLKDSLFTAEKENQFSQLESDYIIEKKDLELEAQQLDIEKKQIQNTIYIILFSFSVVILGLLLFYYKRSRKKNNLLQSQNQLIIEQKDALETTLSDLKSTQSQLIQSEKMASLGELTAGIAHEIQNPLNFVNNFAEVSNELIDEMLEELDNGDIEEGKAIANDVKQNLEKINHHGKRADGIVKGMLQHSRNNSGEKELVDLNKLTDEFMRLAYHGLRAKDKSFNATLETDFDPKLGVINVVSQEIGRVILNLFTNAFYAVNERQSTTESNDYKPTISLTTKRLKNSITVAIKDNGNGIPSEVVSKIFEPFFTTKPTGKGTGLGLSMSYDIIKAHNGQLEVYTKTGEFTEFKITLPIKTKKS</sequence>